<comment type="catalytic activity">
    <reaction evidence="1">
        <text>Exonucleolytic cleavage in the 3'- to 5'-direction to yield nucleoside 5'-phosphates.</text>
        <dbReference type="EC" id="3.1.13.1"/>
    </reaction>
</comment>
<keyword evidence="11" id="KW-0378">Hydrolase</keyword>
<evidence type="ECO:0000256" key="17">
    <source>
        <dbReference type="ARBA" id="ARBA00077930"/>
    </source>
</evidence>
<dbReference type="Proteomes" id="UP000193719">
    <property type="component" value="Unassembled WGS sequence"/>
</dbReference>
<dbReference type="EMBL" id="MCFH01000028">
    <property type="protein sequence ID" value="ORX48176.1"/>
    <property type="molecule type" value="Genomic_DNA"/>
</dbReference>
<evidence type="ECO:0000256" key="14">
    <source>
        <dbReference type="ARBA" id="ARBA00022842"/>
    </source>
</evidence>
<keyword evidence="12" id="KW-0271">Exosome</keyword>
<proteinExistence type="inferred from homology"/>
<name>A0A1Y1V676_9FUNG</name>
<keyword evidence="19" id="KW-0175">Coiled coil</keyword>
<dbReference type="PROSITE" id="PS01175">
    <property type="entry name" value="RIBONUCLEASE_II"/>
    <property type="match status" value="1"/>
</dbReference>
<dbReference type="PANTHER" id="PTHR23355">
    <property type="entry name" value="RIBONUCLEASE"/>
    <property type="match status" value="1"/>
</dbReference>
<evidence type="ECO:0000256" key="18">
    <source>
        <dbReference type="RuleBase" id="RU003901"/>
    </source>
</evidence>
<comment type="subcellular location">
    <subcellularLocation>
        <location evidence="4">Cytoplasm</location>
    </subcellularLocation>
    <subcellularLocation>
        <location evidence="3">Nucleus</location>
    </subcellularLocation>
</comment>
<reference evidence="21 22" key="2">
    <citation type="submission" date="2016-08" db="EMBL/GenBank/DDBJ databases">
        <title>Pervasive Adenine N6-methylation of Active Genes in Fungi.</title>
        <authorList>
            <consortium name="DOE Joint Genome Institute"/>
            <person name="Mondo S.J."/>
            <person name="Dannebaum R.O."/>
            <person name="Kuo R.C."/>
            <person name="Labutti K."/>
            <person name="Haridas S."/>
            <person name="Kuo A."/>
            <person name="Salamov A."/>
            <person name="Ahrendt S.R."/>
            <person name="Lipzen A."/>
            <person name="Sullivan W."/>
            <person name="Andreopoulos W.B."/>
            <person name="Clum A."/>
            <person name="Lindquist E."/>
            <person name="Daum C."/>
            <person name="Ramamoorthy G.K."/>
            <person name="Gryganskyi A."/>
            <person name="Culley D."/>
            <person name="Magnuson J.K."/>
            <person name="James T.Y."/>
            <person name="O'Malley M.A."/>
            <person name="Stajich J.E."/>
            <person name="Spatafora J.W."/>
            <person name="Visel A."/>
            <person name="Grigoriev I.V."/>
        </authorList>
    </citation>
    <scope>NUCLEOTIDE SEQUENCE [LARGE SCALE GENOMIC DNA]</scope>
    <source>
        <strain evidence="22">finn</strain>
    </source>
</reference>
<keyword evidence="8" id="KW-0963">Cytoplasm</keyword>
<dbReference type="Gene3D" id="2.40.50.700">
    <property type="match status" value="1"/>
</dbReference>
<keyword evidence="9" id="KW-0698">rRNA processing</keyword>
<evidence type="ECO:0000256" key="8">
    <source>
        <dbReference type="ARBA" id="ARBA00022490"/>
    </source>
</evidence>
<evidence type="ECO:0000256" key="2">
    <source>
        <dbReference type="ARBA" id="ARBA00001946"/>
    </source>
</evidence>
<reference evidence="21 22" key="1">
    <citation type="submission" date="2016-08" db="EMBL/GenBank/DDBJ databases">
        <title>Genomes of anaerobic fungi encode conserved fungal cellulosomes for biomass hydrolysis.</title>
        <authorList>
            <consortium name="DOE Joint Genome Institute"/>
            <person name="Haitjema C.H."/>
            <person name="Gilmore S.P."/>
            <person name="Henske J.K."/>
            <person name="Solomon K.V."/>
            <person name="De Groot R."/>
            <person name="Kuo A."/>
            <person name="Mondo S.J."/>
            <person name="Salamov A.A."/>
            <person name="Labutti K."/>
            <person name="Zhao Z."/>
            <person name="Chiniquy J."/>
            <person name="Barry K."/>
            <person name="Brewer H.M."/>
            <person name="Purvine S.O."/>
            <person name="Wright A.T."/>
            <person name="Boxma B."/>
            <person name="Van Alen T."/>
            <person name="Hackstein J.H."/>
            <person name="Baker S.E."/>
            <person name="Grigoriev I.V."/>
            <person name="O'Malley M.A."/>
        </authorList>
    </citation>
    <scope>NUCLEOTIDE SEQUENCE [LARGE SCALE GENOMIC DNA]</scope>
    <source>
        <strain evidence="22">finn</strain>
    </source>
</reference>
<dbReference type="GO" id="GO:0016075">
    <property type="term" value="P:rRNA catabolic process"/>
    <property type="evidence" value="ECO:0007669"/>
    <property type="project" value="TreeGrafter"/>
</dbReference>
<evidence type="ECO:0000256" key="19">
    <source>
        <dbReference type="SAM" id="Coils"/>
    </source>
</evidence>
<feature type="coiled-coil region" evidence="19">
    <location>
        <begin position="675"/>
        <end position="702"/>
    </location>
</feature>
<feature type="non-terminal residue" evidence="21">
    <location>
        <position position="936"/>
    </location>
</feature>
<comment type="similarity">
    <text evidence="5 18">Belongs to the RNR ribonuclease family.</text>
</comment>
<dbReference type="PANTHER" id="PTHR23355:SF30">
    <property type="entry name" value="DIS3-LIKE EXONUCLEASE 1"/>
    <property type="match status" value="1"/>
</dbReference>
<evidence type="ECO:0000313" key="22">
    <source>
        <dbReference type="Proteomes" id="UP000193719"/>
    </source>
</evidence>
<dbReference type="Gene3D" id="2.40.50.140">
    <property type="entry name" value="Nucleic acid-binding proteins"/>
    <property type="match status" value="1"/>
</dbReference>
<evidence type="ECO:0000259" key="20">
    <source>
        <dbReference type="SMART" id="SM00955"/>
    </source>
</evidence>
<gene>
    <name evidence="21" type="ORF">BCR36DRAFT_584489</name>
</gene>
<dbReference type="Gene3D" id="3.40.50.1010">
    <property type="entry name" value="5'-nuclease"/>
    <property type="match status" value="1"/>
</dbReference>
<evidence type="ECO:0000256" key="4">
    <source>
        <dbReference type="ARBA" id="ARBA00004496"/>
    </source>
</evidence>
<dbReference type="STRING" id="1754191.A0A1Y1V676"/>
<dbReference type="GO" id="GO:0000176">
    <property type="term" value="C:nuclear exosome (RNase complex)"/>
    <property type="evidence" value="ECO:0007669"/>
    <property type="project" value="UniProtKB-ARBA"/>
</dbReference>
<evidence type="ECO:0000256" key="1">
    <source>
        <dbReference type="ARBA" id="ARBA00001849"/>
    </source>
</evidence>
<comment type="caution">
    <text evidence="21">The sequence shown here is derived from an EMBL/GenBank/DDBJ whole genome shotgun (WGS) entry which is preliminary data.</text>
</comment>
<dbReference type="GO" id="GO:0000177">
    <property type="term" value="C:cytoplasmic exosome (RNase complex)"/>
    <property type="evidence" value="ECO:0007669"/>
    <property type="project" value="TreeGrafter"/>
</dbReference>
<evidence type="ECO:0000256" key="9">
    <source>
        <dbReference type="ARBA" id="ARBA00022552"/>
    </source>
</evidence>
<evidence type="ECO:0000256" key="13">
    <source>
        <dbReference type="ARBA" id="ARBA00022839"/>
    </source>
</evidence>
<dbReference type="GO" id="GO:0003723">
    <property type="term" value="F:RNA binding"/>
    <property type="evidence" value="ECO:0007669"/>
    <property type="project" value="UniProtKB-KW"/>
</dbReference>
<dbReference type="Pfam" id="PF00773">
    <property type="entry name" value="RNB"/>
    <property type="match status" value="1"/>
</dbReference>
<dbReference type="InterPro" id="IPR033771">
    <property type="entry name" value="Rrp44_CSD1"/>
</dbReference>
<dbReference type="GO" id="GO:0000956">
    <property type="term" value="P:nuclear-transcribed mRNA catabolic process"/>
    <property type="evidence" value="ECO:0007669"/>
    <property type="project" value="UniProtKB-ARBA"/>
</dbReference>
<dbReference type="InterPro" id="IPR022966">
    <property type="entry name" value="RNase_II/R_CS"/>
</dbReference>
<dbReference type="SUPFAM" id="SSF50249">
    <property type="entry name" value="Nucleic acid-binding proteins"/>
    <property type="match status" value="2"/>
</dbReference>
<sequence length="936" mass="107897">MFLETYLERMNEETREHRNKREIINVGKWYSNHLNQKIPIIILTEENLDEFEIEDKNVMIMSMEKYISHFWENDEIYTLFQSLKEVIMDSKLQESELITKGMCPSTKFTEHLDVNILEAGVKSGRYYKGVLYVSPNNTENAYLQGCNILDPEYQMEVTNDDDDIIIVGQVNRNRAIDGDVVAVELLPVSEWEVKHKKKNNDEQNIELEEKRPTGKVVGIFTRNWRTYVSTIQIPESGNFSGSYFLTCPLELKIPKIRIKYSNAERIKDVRISVRIDNWPIDSKYPNGHYVSIVGPINDVNTEITSILVEHGLNSNPKFNDSIMNSLPIDTPENPWKPDENEIKNRRDLRNKIICSIDPLGCQDIDDTLSIEKLDDGTYELGVHIADPSFFIQEDSPLDVEARERATTVYLADRRFDMLPKVLSERVCSIRENEDRYTVSTIFKMDENANILDTWFGRTVICSSAELAYEQAQKIIDGEINISGISEELRQKLKPSLVNLTKMARILREKRIAKGGLELESLEVKFKFTDGKITDILQKQVLEIHKVVEECMILANAAVGERLYKSFPNSALLRKHPFPVKSHFSKLIKSAQLMGYEVNIDSNFQLAKSLNDIEKKDKVVGTILKMLATRAMSEATYVSTGIDKDLNHYGLALEYYTHFTSPIRRYADMIVHRQLMNSLMKEKNEENNDNENIKKEENKIKKLYTTTTVDNQKLINICENINLKNRESKYAQFDSTELFQALYIEQESKIKPVKNIAIITEILPNGNGFMGLCLRFGLKAPLYLKGSNGEIKIPESIITKKPEDAHTYLSGGNISFDNEKIAVEYYPQLKEPVEFSLFDKVEVLLETDKSRNHRNSVVMSLIQKVNTNVIAPQIRINPQELIKDVKADQDINDYITDKPIEINNENKIYQSKENSIYQILEKFNELTINSYSNVKKI</sequence>
<dbReference type="Pfam" id="PF17216">
    <property type="entry name" value="Rrp44_CSD1"/>
    <property type="match status" value="1"/>
</dbReference>
<evidence type="ECO:0000256" key="11">
    <source>
        <dbReference type="ARBA" id="ARBA00022801"/>
    </source>
</evidence>
<keyword evidence="10" id="KW-0540">Nuclease</keyword>
<dbReference type="FunFam" id="2.40.50.700:FF:000001">
    <property type="entry name" value="Exosome complex exonuclease exoribonuclease (Rrp44)"/>
    <property type="match status" value="1"/>
</dbReference>
<keyword evidence="22" id="KW-1185">Reference proteome</keyword>
<dbReference type="InterPro" id="IPR041505">
    <property type="entry name" value="Dis3_CSD2"/>
</dbReference>
<dbReference type="Gene3D" id="2.40.50.690">
    <property type="match status" value="1"/>
</dbReference>
<evidence type="ECO:0000256" key="5">
    <source>
        <dbReference type="ARBA" id="ARBA00005785"/>
    </source>
</evidence>
<organism evidence="21 22">
    <name type="scientific">Piromyces finnis</name>
    <dbReference type="NCBI Taxonomy" id="1754191"/>
    <lineage>
        <taxon>Eukaryota</taxon>
        <taxon>Fungi</taxon>
        <taxon>Fungi incertae sedis</taxon>
        <taxon>Chytridiomycota</taxon>
        <taxon>Chytridiomycota incertae sedis</taxon>
        <taxon>Neocallimastigomycetes</taxon>
        <taxon>Neocallimastigales</taxon>
        <taxon>Neocallimastigaceae</taxon>
        <taxon>Piromyces</taxon>
    </lineage>
</organism>
<dbReference type="OrthoDB" id="372421at2759"/>
<comment type="cofactor">
    <cofactor evidence="2">
        <name>Mg(2+)</name>
        <dbReference type="ChEBI" id="CHEBI:18420"/>
    </cofactor>
</comment>
<evidence type="ECO:0000256" key="7">
    <source>
        <dbReference type="ARBA" id="ARBA00016366"/>
    </source>
</evidence>
<dbReference type="GO" id="GO:0008859">
    <property type="term" value="F:exoribonuclease II activity"/>
    <property type="evidence" value="ECO:0007669"/>
    <property type="project" value="UniProtKB-EC"/>
</dbReference>
<keyword evidence="13" id="KW-0269">Exonuclease</keyword>
<evidence type="ECO:0000256" key="12">
    <source>
        <dbReference type="ARBA" id="ARBA00022835"/>
    </source>
</evidence>
<dbReference type="InterPro" id="IPR012340">
    <property type="entry name" value="NA-bd_OB-fold"/>
</dbReference>
<evidence type="ECO:0000256" key="6">
    <source>
        <dbReference type="ARBA" id="ARBA00012163"/>
    </source>
</evidence>
<dbReference type="SMART" id="SM00955">
    <property type="entry name" value="RNB"/>
    <property type="match status" value="1"/>
</dbReference>
<keyword evidence="15" id="KW-0694">RNA-binding</keyword>
<accession>A0A1Y1V676</accession>
<keyword evidence="14" id="KW-0460">Magnesium</keyword>
<dbReference type="Pfam" id="PF17849">
    <property type="entry name" value="OB_Dis3"/>
    <property type="match status" value="1"/>
</dbReference>
<dbReference type="InterPro" id="IPR001900">
    <property type="entry name" value="RNase_II/R"/>
</dbReference>
<keyword evidence="16" id="KW-0539">Nucleus</keyword>
<evidence type="ECO:0000256" key="15">
    <source>
        <dbReference type="ARBA" id="ARBA00022884"/>
    </source>
</evidence>
<evidence type="ECO:0000313" key="21">
    <source>
        <dbReference type="EMBL" id="ORX48176.1"/>
    </source>
</evidence>
<dbReference type="EC" id="3.1.13.1" evidence="6"/>
<evidence type="ECO:0000256" key="16">
    <source>
        <dbReference type="ARBA" id="ARBA00023242"/>
    </source>
</evidence>
<dbReference type="AlphaFoldDB" id="A0A1Y1V676"/>
<dbReference type="InterPro" id="IPR050180">
    <property type="entry name" value="RNR_Ribonuclease"/>
</dbReference>
<dbReference type="GO" id="GO:0006364">
    <property type="term" value="P:rRNA processing"/>
    <property type="evidence" value="ECO:0007669"/>
    <property type="project" value="UniProtKB-KW"/>
</dbReference>
<evidence type="ECO:0000256" key="3">
    <source>
        <dbReference type="ARBA" id="ARBA00004123"/>
    </source>
</evidence>
<feature type="domain" description="RNB" evidence="20">
    <location>
        <begin position="345"/>
        <end position="680"/>
    </location>
</feature>
<evidence type="ECO:0000256" key="10">
    <source>
        <dbReference type="ARBA" id="ARBA00022722"/>
    </source>
</evidence>
<protein>
    <recommendedName>
        <fullName evidence="7">DIS3-like exonuclease 1</fullName>
        <ecNumber evidence="6">3.1.13.1</ecNumber>
    </recommendedName>
    <alternativeName>
        <fullName evidence="17">Ribosomal RNA-processing protein 44</fullName>
    </alternativeName>
</protein>